<dbReference type="Proteomes" id="UP000232003">
    <property type="component" value="Chromosome"/>
</dbReference>
<evidence type="ECO:0000256" key="9">
    <source>
        <dbReference type="ARBA" id="ARBA00023098"/>
    </source>
</evidence>
<feature type="transmembrane region" description="Helical" evidence="11">
    <location>
        <begin position="239"/>
        <end position="255"/>
    </location>
</feature>
<evidence type="ECO:0000256" key="1">
    <source>
        <dbReference type="ARBA" id="ARBA00001954"/>
    </source>
</evidence>
<feature type="transmembrane region" description="Helical" evidence="11">
    <location>
        <begin position="214"/>
        <end position="233"/>
    </location>
</feature>
<feature type="domain" description="Fatty acid desaturase" evidence="12">
    <location>
        <begin position="95"/>
        <end position="322"/>
    </location>
</feature>
<dbReference type="CDD" id="cd03505">
    <property type="entry name" value="Delta9-FADS-like"/>
    <property type="match status" value="1"/>
</dbReference>
<keyword evidence="8" id="KW-0408">Iron</keyword>
<dbReference type="GO" id="GO:0016717">
    <property type="term" value="F:oxidoreductase activity, acting on paired donors, with oxidation of a pair of donors resulting in the reduction of molecular oxygen to two molecules of water"/>
    <property type="evidence" value="ECO:0007669"/>
    <property type="project" value="InterPro"/>
</dbReference>
<evidence type="ECO:0000256" key="7">
    <source>
        <dbReference type="ARBA" id="ARBA00023002"/>
    </source>
</evidence>
<feature type="transmembrane region" description="Helical" evidence="11">
    <location>
        <begin position="93"/>
        <end position="114"/>
    </location>
</feature>
<dbReference type="PANTHER" id="PTHR11351">
    <property type="entry name" value="ACYL-COA DESATURASE"/>
    <property type="match status" value="1"/>
</dbReference>
<sequence length="346" mass="39868">MLCPYKWSVFYAIENRYNLDAFALLEGRVSMNDPVVDFECIQRDKNKRKKVINSSFIHRLQKRHFILFDILPFLGTLVALVLIPYIPFSSFELFLFFVFWLITGFGISSGYHRLFTHRSFKAKKVVEIALAISGAMAGQGGVISWASLHRRHHELSDKQGDPHSPNLHGRGWRNIIRGLVHSHVSWMYKHDYPSVVHYVPDLIKDKTLVKIDRYYYLWAVAGLLLPTILGGIYHRSFEGALSGFIWGGMVRMFWLEHTIWSINSFLHCFGTRRFQTQEQSHNFGLVALLTFGESWHNNHHAFPGSASFGLEWYRLDPASWLIHLLAALGLVSDIKIPSKDKIAAHS</sequence>
<evidence type="ECO:0000313" key="13">
    <source>
        <dbReference type="EMBL" id="AUB37421.1"/>
    </source>
</evidence>
<evidence type="ECO:0000256" key="5">
    <source>
        <dbReference type="ARBA" id="ARBA00022832"/>
    </source>
</evidence>
<dbReference type="KEGG" id="nfl:COO91_03366"/>
<dbReference type="PANTHER" id="PTHR11351:SF3">
    <property type="entry name" value="BLL4393 PROTEIN"/>
    <property type="match status" value="1"/>
</dbReference>
<keyword evidence="9" id="KW-0443">Lipid metabolism</keyword>
<keyword evidence="7" id="KW-0560">Oxidoreductase</keyword>
<keyword evidence="4 11" id="KW-0812">Transmembrane</keyword>
<dbReference type="SMR" id="A0A2K8SPR9"/>
<dbReference type="InterPro" id="IPR015876">
    <property type="entry name" value="Acyl-CoA_DS"/>
</dbReference>
<keyword evidence="14" id="KW-1185">Reference proteome</keyword>
<dbReference type="EMBL" id="CP024785">
    <property type="protein sequence ID" value="AUB37421.1"/>
    <property type="molecule type" value="Genomic_DNA"/>
</dbReference>
<proteinExistence type="inferred from homology"/>
<accession>A0A2K8SPR9</accession>
<dbReference type="PRINTS" id="PR00075">
    <property type="entry name" value="FACDDSATRASE"/>
</dbReference>
<gene>
    <name evidence="13" type="ORF">COO91_03366</name>
</gene>
<name>A0A2K8SPR9_9NOSO</name>
<dbReference type="Pfam" id="PF00487">
    <property type="entry name" value="FA_desaturase"/>
    <property type="match status" value="1"/>
</dbReference>
<comment type="subcellular location">
    <subcellularLocation>
        <location evidence="2">Membrane</location>
        <topology evidence="2">Multi-pass membrane protein</topology>
    </subcellularLocation>
</comment>
<evidence type="ECO:0000256" key="6">
    <source>
        <dbReference type="ARBA" id="ARBA00022989"/>
    </source>
</evidence>
<organism evidence="13 14">
    <name type="scientific">Nostoc flagelliforme CCNUN1</name>
    <dbReference type="NCBI Taxonomy" id="2038116"/>
    <lineage>
        <taxon>Bacteria</taxon>
        <taxon>Bacillati</taxon>
        <taxon>Cyanobacteriota</taxon>
        <taxon>Cyanophyceae</taxon>
        <taxon>Nostocales</taxon>
        <taxon>Nostocaceae</taxon>
        <taxon>Nostoc</taxon>
    </lineage>
</organism>
<comment type="cofactor">
    <cofactor evidence="1">
        <name>Fe(2+)</name>
        <dbReference type="ChEBI" id="CHEBI:29033"/>
    </cofactor>
</comment>
<dbReference type="GO" id="GO:0006631">
    <property type="term" value="P:fatty acid metabolic process"/>
    <property type="evidence" value="ECO:0007669"/>
    <property type="project" value="UniProtKB-KW"/>
</dbReference>
<evidence type="ECO:0000313" key="14">
    <source>
        <dbReference type="Proteomes" id="UP000232003"/>
    </source>
</evidence>
<keyword evidence="6 11" id="KW-1133">Transmembrane helix</keyword>
<evidence type="ECO:0000256" key="3">
    <source>
        <dbReference type="ARBA" id="ARBA00008749"/>
    </source>
</evidence>
<reference evidence="13 14" key="1">
    <citation type="submission" date="2017-11" db="EMBL/GenBank/DDBJ databases">
        <title>Complete genome of a free-living desiccation-tolerant cyanobacterium and its photosynthetic adaptation to extreme terrestrial habitat.</title>
        <authorList>
            <person name="Shang J."/>
        </authorList>
    </citation>
    <scope>NUCLEOTIDE SEQUENCE [LARGE SCALE GENOMIC DNA]</scope>
    <source>
        <strain evidence="13 14">CCNUN1</strain>
    </source>
</reference>
<evidence type="ECO:0000256" key="11">
    <source>
        <dbReference type="SAM" id="Phobius"/>
    </source>
</evidence>
<dbReference type="InterPro" id="IPR005804">
    <property type="entry name" value="FA_desaturase_dom"/>
</dbReference>
<dbReference type="AlphaFoldDB" id="A0A2K8SPR9"/>
<dbReference type="GO" id="GO:0016020">
    <property type="term" value="C:membrane"/>
    <property type="evidence" value="ECO:0007669"/>
    <property type="project" value="UniProtKB-SubCell"/>
</dbReference>
<comment type="similarity">
    <text evidence="3">Belongs to the fatty acid desaturase type 2 family.</text>
</comment>
<keyword evidence="10 11" id="KW-0472">Membrane</keyword>
<protein>
    <submittedName>
        <fullName evidence="13">SCD, stearoyl-CoA desaturase</fullName>
    </submittedName>
</protein>
<evidence type="ECO:0000256" key="8">
    <source>
        <dbReference type="ARBA" id="ARBA00023004"/>
    </source>
</evidence>
<evidence type="ECO:0000256" key="10">
    <source>
        <dbReference type="ARBA" id="ARBA00023136"/>
    </source>
</evidence>
<keyword evidence="5" id="KW-0276">Fatty acid metabolism</keyword>
<evidence type="ECO:0000256" key="2">
    <source>
        <dbReference type="ARBA" id="ARBA00004141"/>
    </source>
</evidence>
<evidence type="ECO:0000259" key="12">
    <source>
        <dbReference type="Pfam" id="PF00487"/>
    </source>
</evidence>
<feature type="transmembrane region" description="Helical" evidence="11">
    <location>
        <begin position="65"/>
        <end position="87"/>
    </location>
</feature>
<evidence type="ECO:0000256" key="4">
    <source>
        <dbReference type="ARBA" id="ARBA00022692"/>
    </source>
</evidence>